<dbReference type="Proteomes" id="UP000643405">
    <property type="component" value="Unassembled WGS sequence"/>
</dbReference>
<reference evidence="2" key="1">
    <citation type="submission" date="2020-09" db="EMBL/GenBank/DDBJ databases">
        <title>Genome seq and assembly of Tianweitania sp.</title>
        <authorList>
            <person name="Chhetri G."/>
        </authorList>
    </citation>
    <scope>NUCLEOTIDE SEQUENCE</scope>
    <source>
        <strain evidence="2">Rool2</strain>
    </source>
</reference>
<sequence>MVDETRKPLRTLSFRLTRADFLAYEMLPRELSGKMKLALMVIVGCGGIMIGLLPDTISTGAWYASAAVILMIAGAAAIAFTNWVPRRRASKHAVPQGEVVLEEWGDHLSQMADGRHRKIAMETIAQVLVFGGRVFIRVGPEPVIVPLSAFEDENDMKAFAAAIDEASHAAQP</sequence>
<evidence type="ECO:0008006" key="4">
    <source>
        <dbReference type="Google" id="ProtNLM"/>
    </source>
</evidence>
<keyword evidence="1" id="KW-0812">Transmembrane</keyword>
<evidence type="ECO:0000313" key="2">
    <source>
        <dbReference type="EMBL" id="MBD0413414.1"/>
    </source>
</evidence>
<keyword evidence="3" id="KW-1185">Reference proteome</keyword>
<protein>
    <recommendedName>
        <fullName evidence="4">YcxB family protein</fullName>
    </recommendedName>
</protein>
<gene>
    <name evidence="2" type="ORF">ICI42_01925</name>
</gene>
<dbReference type="AlphaFoldDB" id="A0A8J6PQW2"/>
<feature type="transmembrane region" description="Helical" evidence="1">
    <location>
        <begin position="60"/>
        <end position="84"/>
    </location>
</feature>
<comment type="caution">
    <text evidence="2">The sequence shown here is derived from an EMBL/GenBank/DDBJ whole genome shotgun (WGS) entry which is preliminary data.</text>
</comment>
<keyword evidence="1" id="KW-1133">Transmembrane helix</keyword>
<name>A0A8J6PQW2_9HYPH</name>
<dbReference type="RefSeq" id="WP_188162850.1">
    <property type="nucleotide sequence ID" value="NZ_JACVVX010000001.1"/>
</dbReference>
<dbReference type="EMBL" id="JACVVX010000001">
    <property type="protein sequence ID" value="MBD0413414.1"/>
    <property type="molecule type" value="Genomic_DNA"/>
</dbReference>
<keyword evidence="1" id="KW-0472">Membrane</keyword>
<evidence type="ECO:0000313" key="3">
    <source>
        <dbReference type="Proteomes" id="UP000643405"/>
    </source>
</evidence>
<feature type="transmembrane region" description="Helical" evidence="1">
    <location>
        <begin position="37"/>
        <end position="54"/>
    </location>
</feature>
<organism evidence="2 3">
    <name type="scientific">Oryzicola mucosus</name>
    <dbReference type="NCBI Taxonomy" id="2767425"/>
    <lineage>
        <taxon>Bacteria</taxon>
        <taxon>Pseudomonadati</taxon>
        <taxon>Pseudomonadota</taxon>
        <taxon>Alphaproteobacteria</taxon>
        <taxon>Hyphomicrobiales</taxon>
        <taxon>Phyllobacteriaceae</taxon>
        <taxon>Oryzicola</taxon>
    </lineage>
</organism>
<evidence type="ECO:0000256" key="1">
    <source>
        <dbReference type="SAM" id="Phobius"/>
    </source>
</evidence>
<accession>A0A8J6PQW2</accession>
<proteinExistence type="predicted"/>